<dbReference type="InterPro" id="IPR036397">
    <property type="entry name" value="RNaseH_sf"/>
</dbReference>
<reference evidence="3 4" key="1">
    <citation type="journal article" date="2016" name="G3 (Bethesda)">
        <title>First Draft Assembly and Annotation of the Genome of a California Endemic Oak Quercus lobata Nee (Fagaceae).</title>
        <authorList>
            <person name="Sork V.L."/>
            <person name="Fitz-Gibbon S.T."/>
            <person name="Puiu D."/>
            <person name="Crepeau M."/>
            <person name="Gugger P.F."/>
            <person name="Sherman R."/>
            <person name="Stevens K."/>
            <person name="Langley C.H."/>
            <person name="Pellegrini M."/>
            <person name="Salzberg S.L."/>
        </authorList>
    </citation>
    <scope>NUCLEOTIDE SEQUENCE [LARGE SCALE GENOMIC DNA]</scope>
    <source>
        <strain evidence="3 4">cv. SW786</strain>
    </source>
</reference>
<organism evidence="3 4">
    <name type="scientific">Quercus lobata</name>
    <name type="common">Valley oak</name>
    <dbReference type="NCBI Taxonomy" id="97700"/>
    <lineage>
        <taxon>Eukaryota</taxon>
        <taxon>Viridiplantae</taxon>
        <taxon>Streptophyta</taxon>
        <taxon>Embryophyta</taxon>
        <taxon>Tracheophyta</taxon>
        <taxon>Spermatophyta</taxon>
        <taxon>Magnoliopsida</taxon>
        <taxon>eudicotyledons</taxon>
        <taxon>Gunneridae</taxon>
        <taxon>Pentapetalae</taxon>
        <taxon>rosids</taxon>
        <taxon>fabids</taxon>
        <taxon>Fagales</taxon>
        <taxon>Fagaceae</taxon>
        <taxon>Quercus</taxon>
    </lineage>
</organism>
<feature type="domain" description="Reverse transcriptase zinc-binding" evidence="2">
    <location>
        <begin position="54"/>
        <end position="150"/>
    </location>
</feature>
<dbReference type="InterPro" id="IPR044730">
    <property type="entry name" value="RNase_H-like_dom_plant"/>
</dbReference>
<sequence length="410" mass="45837">MVSELLREGCMEWDTELVKRLFLPQDVEAILSTPLSVSAAADRMVWAEDKKGRFSVKSVYRLARETEAKEGKASCSDPTKLHGAWKGVWRMNLPNKLKHFTWKACNGILATKESLFKRKITADDICEACGSQVETSLHMLCFCNHSTEVWKSCKLSLPFNIQESWGFLDTFSRLRFVWDTQQEKLERWVAICWGIWKNRNEVPHGGAKRPGQVIVRNALRLVDDFQAAIRVPSQSRSCTHDTTRWRPPPPGYFKVNVDGAIFAKSNHSGVGVIVRDGDGNVVAAMCRKLDLPLGVLETEAKALEMGVVFAEEVGLRDVVFEVDSQVLINAIHGTCEAVSSVLNIIQGVLQKAQSFRTFDFLHTKRQGNAPAHLLAQQAQKVEGLAVWLEECPSQVAHACAKDVSLLQSSF</sequence>
<protein>
    <submittedName>
        <fullName evidence="3">Uncharacterized protein</fullName>
    </submittedName>
</protein>
<dbReference type="PANTHER" id="PTHR47074">
    <property type="entry name" value="BNAC02G40300D PROTEIN"/>
    <property type="match status" value="1"/>
</dbReference>
<dbReference type="Pfam" id="PF13456">
    <property type="entry name" value="RVT_3"/>
    <property type="match status" value="1"/>
</dbReference>
<reference evidence="3" key="2">
    <citation type="submission" date="2021-01" db="UniProtKB">
        <authorList>
            <consortium name="EnsemblPlants"/>
        </authorList>
    </citation>
    <scope>IDENTIFICATION</scope>
</reference>
<dbReference type="Gene3D" id="3.30.420.10">
    <property type="entry name" value="Ribonuclease H-like superfamily/Ribonuclease H"/>
    <property type="match status" value="1"/>
</dbReference>
<dbReference type="InterPro" id="IPR026960">
    <property type="entry name" value="RVT-Znf"/>
</dbReference>
<evidence type="ECO:0000313" key="4">
    <source>
        <dbReference type="Proteomes" id="UP000594261"/>
    </source>
</evidence>
<dbReference type="AlphaFoldDB" id="A0A7N2M749"/>
<dbReference type="InParanoid" id="A0A7N2M749"/>
<dbReference type="SUPFAM" id="SSF53098">
    <property type="entry name" value="Ribonuclease H-like"/>
    <property type="match status" value="1"/>
</dbReference>
<dbReference type="EnsemblPlants" id="QL07p038559:mrna">
    <property type="protein sequence ID" value="QL07p038559:mrna:CDS:2"/>
    <property type="gene ID" value="QL07p038559"/>
</dbReference>
<dbReference type="Gramene" id="QL07p038559:mrna">
    <property type="protein sequence ID" value="QL07p038559:mrna:CDS:2"/>
    <property type="gene ID" value="QL07p038559"/>
</dbReference>
<dbReference type="InterPro" id="IPR052929">
    <property type="entry name" value="RNase_H-like_EbsB-rel"/>
</dbReference>
<accession>A0A7N2M749</accession>
<dbReference type="GO" id="GO:0004523">
    <property type="term" value="F:RNA-DNA hybrid ribonuclease activity"/>
    <property type="evidence" value="ECO:0007669"/>
    <property type="project" value="InterPro"/>
</dbReference>
<dbReference type="InterPro" id="IPR012337">
    <property type="entry name" value="RNaseH-like_sf"/>
</dbReference>
<dbReference type="PANTHER" id="PTHR47074:SF48">
    <property type="entry name" value="POLYNUCLEOTIDYL TRANSFERASE, RIBONUCLEASE H-LIKE SUPERFAMILY PROTEIN"/>
    <property type="match status" value="1"/>
</dbReference>
<keyword evidence="4" id="KW-1185">Reference proteome</keyword>
<dbReference type="Pfam" id="PF13966">
    <property type="entry name" value="zf-RVT"/>
    <property type="match status" value="1"/>
</dbReference>
<proteinExistence type="predicted"/>
<feature type="domain" description="RNase H type-1" evidence="1">
    <location>
        <begin position="256"/>
        <end position="378"/>
    </location>
</feature>
<dbReference type="OMA" id="TADDICE"/>
<dbReference type="EMBL" id="LRBV02000007">
    <property type="status" value="NOT_ANNOTATED_CDS"/>
    <property type="molecule type" value="Genomic_DNA"/>
</dbReference>
<name>A0A7N2M749_QUELO</name>
<evidence type="ECO:0000313" key="3">
    <source>
        <dbReference type="EnsemblPlants" id="QL07p038559:mrna:CDS:2"/>
    </source>
</evidence>
<dbReference type="CDD" id="cd06222">
    <property type="entry name" value="RNase_H_like"/>
    <property type="match status" value="1"/>
</dbReference>
<dbReference type="GO" id="GO:0003676">
    <property type="term" value="F:nucleic acid binding"/>
    <property type="evidence" value="ECO:0007669"/>
    <property type="project" value="InterPro"/>
</dbReference>
<evidence type="ECO:0000259" key="1">
    <source>
        <dbReference type="Pfam" id="PF13456"/>
    </source>
</evidence>
<evidence type="ECO:0000259" key="2">
    <source>
        <dbReference type="Pfam" id="PF13966"/>
    </source>
</evidence>
<dbReference type="Proteomes" id="UP000594261">
    <property type="component" value="Chromosome 7"/>
</dbReference>
<dbReference type="InterPro" id="IPR002156">
    <property type="entry name" value="RNaseH_domain"/>
</dbReference>